<sequence length="349" mass="38546">MVTVIYCGLATVFTLIAPYNQLGDLATLATIFQVIPGAEYVAAVGAISATVSGMLSCLIAGSRVSFNMADDGLLFKCCIIDPSRTINNVILARGFISGCLAALFTTEHLIQVLSIGTLFAYTMVAISVLLVRYQPGVEGAVYSGKEAKLERTNKWLQSISKEPEMFPDTSLEKRKSDSKERDMWKEPNRISGYKASCAVFLLVISLSCLAVILPSVVNEIPNGVGWAFLSGGVSGIFTLASLVFLTRQSRNSAEFPVMVPCFPWLPIVTIFINILLITELNYLTFVRIGVWLVLELLIYAFYGYRRSNEALKPKQSPERDFIMYENPDVDAHFKKIQPTLKHNQDIGEN</sequence>
<feature type="transmembrane region" description="Helical" evidence="2">
    <location>
        <begin position="40"/>
        <end position="64"/>
    </location>
</feature>
<evidence type="ECO:0000259" key="3">
    <source>
        <dbReference type="Pfam" id="PF13906"/>
    </source>
</evidence>
<dbReference type="GO" id="GO:0015171">
    <property type="term" value="F:amino acid transmembrane transporter activity"/>
    <property type="evidence" value="ECO:0007669"/>
    <property type="project" value="TreeGrafter"/>
</dbReference>
<feature type="transmembrane region" description="Helical" evidence="2">
    <location>
        <begin position="85"/>
        <end position="104"/>
    </location>
</feature>
<dbReference type="InterPro" id="IPR029485">
    <property type="entry name" value="CAT_C"/>
</dbReference>
<gene>
    <name evidence="4" type="primary">SLC7A3_1</name>
    <name evidence="4" type="ORF">OS493_013950</name>
</gene>
<dbReference type="Pfam" id="PF13906">
    <property type="entry name" value="AA_permease_C"/>
    <property type="match status" value="1"/>
</dbReference>
<keyword evidence="5" id="KW-1185">Reference proteome</keyword>
<dbReference type="PANTHER" id="PTHR43243:SF4">
    <property type="entry name" value="CATIONIC AMINO ACID TRANSPORTER 4"/>
    <property type="match status" value="1"/>
</dbReference>
<evidence type="ECO:0000256" key="2">
    <source>
        <dbReference type="SAM" id="Phobius"/>
    </source>
</evidence>
<feature type="transmembrane region" description="Helical" evidence="2">
    <location>
        <begin position="257"/>
        <end position="278"/>
    </location>
</feature>
<evidence type="ECO:0000313" key="4">
    <source>
        <dbReference type="EMBL" id="KAJ7379559.1"/>
    </source>
</evidence>
<keyword evidence="2" id="KW-0472">Membrane</keyword>
<protein>
    <submittedName>
        <fullName evidence="4">Cationic amino acid transporter 3</fullName>
    </submittedName>
</protein>
<name>A0A9X0CZT5_9CNID</name>
<accession>A0A9X0CZT5</accession>
<organism evidence="4 5">
    <name type="scientific">Desmophyllum pertusum</name>
    <dbReference type="NCBI Taxonomy" id="174260"/>
    <lineage>
        <taxon>Eukaryota</taxon>
        <taxon>Metazoa</taxon>
        <taxon>Cnidaria</taxon>
        <taxon>Anthozoa</taxon>
        <taxon>Hexacorallia</taxon>
        <taxon>Scleractinia</taxon>
        <taxon>Caryophylliina</taxon>
        <taxon>Caryophylliidae</taxon>
        <taxon>Desmophyllum</taxon>
    </lineage>
</organism>
<feature type="transmembrane region" description="Helical" evidence="2">
    <location>
        <begin position="110"/>
        <end position="131"/>
    </location>
</feature>
<dbReference type="Proteomes" id="UP001163046">
    <property type="component" value="Unassembled WGS sequence"/>
</dbReference>
<keyword evidence="2" id="KW-1133">Transmembrane helix</keyword>
<dbReference type="PIRSF" id="PIRSF006060">
    <property type="entry name" value="AA_transporter"/>
    <property type="match status" value="1"/>
</dbReference>
<dbReference type="EMBL" id="MU826356">
    <property type="protein sequence ID" value="KAJ7379559.1"/>
    <property type="molecule type" value="Genomic_DNA"/>
</dbReference>
<dbReference type="OrthoDB" id="5982228at2759"/>
<feature type="transmembrane region" description="Helical" evidence="2">
    <location>
        <begin position="195"/>
        <end position="217"/>
    </location>
</feature>
<keyword evidence="2" id="KW-0812">Transmembrane</keyword>
<evidence type="ECO:0000313" key="5">
    <source>
        <dbReference type="Proteomes" id="UP001163046"/>
    </source>
</evidence>
<reference evidence="4" key="1">
    <citation type="submission" date="2023-01" db="EMBL/GenBank/DDBJ databases">
        <title>Genome assembly of the deep-sea coral Lophelia pertusa.</title>
        <authorList>
            <person name="Herrera S."/>
            <person name="Cordes E."/>
        </authorList>
    </citation>
    <scope>NUCLEOTIDE SEQUENCE</scope>
    <source>
        <strain evidence="4">USNM1676648</strain>
        <tissue evidence="4">Polyp</tissue>
    </source>
</reference>
<comment type="caution">
    <text evidence="4">The sequence shown here is derived from an EMBL/GenBank/DDBJ whole genome shotgun (WGS) entry which is preliminary data.</text>
</comment>
<dbReference type="Gene3D" id="1.20.1740.10">
    <property type="entry name" value="Amino acid/polyamine transporter I"/>
    <property type="match status" value="2"/>
</dbReference>
<feature type="transmembrane region" description="Helical" evidence="2">
    <location>
        <begin position="284"/>
        <end position="304"/>
    </location>
</feature>
<dbReference type="GO" id="GO:0005886">
    <property type="term" value="C:plasma membrane"/>
    <property type="evidence" value="ECO:0007669"/>
    <property type="project" value="TreeGrafter"/>
</dbReference>
<dbReference type="PANTHER" id="PTHR43243">
    <property type="entry name" value="INNER MEMBRANE TRANSPORTER YGJI-RELATED"/>
    <property type="match status" value="1"/>
</dbReference>
<feature type="transmembrane region" description="Helical" evidence="2">
    <location>
        <begin position="223"/>
        <end position="245"/>
    </location>
</feature>
<evidence type="ECO:0000256" key="1">
    <source>
        <dbReference type="ARBA" id="ARBA00022448"/>
    </source>
</evidence>
<feature type="domain" description="Cationic amino acid transporter C-terminal" evidence="3">
    <location>
        <begin position="258"/>
        <end position="307"/>
    </location>
</feature>
<keyword evidence="1" id="KW-0813">Transport</keyword>
<dbReference type="AlphaFoldDB" id="A0A9X0CZT5"/>
<proteinExistence type="predicted"/>